<protein>
    <submittedName>
        <fullName evidence="1">Uncharacterized protein</fullName>
    </submittedName>
</protein>
<reference evidence="2" key="1">
    <citation type="submission" date="2016-06" db="EMBL/GenBank/DDBJ databases">
        <title>Parallel loss of symbiosis genes in relatives of nitrogen-fixing non-legume Parasponia.</title>
        <authorList>
            <person name="Van Velzen R."/>
            <person name="Holmer R."/>
            <person name="Bu F."/>
            <person name="Rutten L."/>
            <person name="Van Zeijl A."/>
            <person name="Liu W."/>
            <person name="Santuari L."/>
            <person name="Cao Q."/>
            <person name="Sharma T."/>
            <person name="Shen D."/>
            <person name="Roswanjaya Y."/>
            <person name="Wardhani T."/>
            <person name="Kalhor M.S."/>
            <person name="Jansen J."/>
            <person name="Van den Hoogen J."/>
            <person name="Gungor B."/>
            <person name="Hartog M."/>
            <person name="Hontelez J."/>
            <person name="Verver J."/>
            <person name="Yang W.-C."/>
            <person name="Schijlen E."/>
            <person name="Repin R."/>
            <person name="Schilthuizen M."/>
            <person name="Schranz E."/>
            <person name="Heidstra R."/>
            <person name="Miyata K."/>
            <person name="Fedorova E."/>
            <person name="Kohlen W."/>
            <person name="Bisseling T."/>
            <person name="Smit S."/>
            <person name="Geurts R."/>
        </authorList>
    </citation>
    <scope>NUCLEOTIDE SEQUENCE [LARGE SCALE GENOMIC DNA]</scope>
    <source>
        <strain evidence="2">cv. RG33-2</strain>
    </source>
</reference>
<evidence type="ECO:0000313" key="2">
    <source>
        <dbReference type="Proteomes" id="UP000237000"/>
    </source>
</evidence>
<dbReference type="AlphaFoldDB" id="A0A2P5DLL6"/>
<name>A0A2P5DLL6_TREOI</name>
<evidence type="ECO:0000313" key="1">
    <source>
        <dbReference type="EMBL" id="PON74168.1"/>
    </source>
</evidence>
<accession>A0A2P5DLL6</accession>
<dbReference type="OrthoDB" id="10638554at2759"/>
<dbReference type="InParanoid" id="A0A2P5DLL6"/>
<comment type="caution">
    <text evidence="1">The sequence shown here is derived from an EMBL/GenBank/DDBJ whole genome shotgun (WGS) entry which is preliminary data.</text>
</comment>
<dbReference type="EMBL" id="JXTC01000262">
    <property type="protein sequence ID" value="PON74168.1"/>
    <property type="molecule type" value="Genomic_DNA"/>
</dbReference>
<dbReference type="Proteomes" id="UP000237000">
    <property type="component" value="Unassembled WGS sequence"/>
</dbReference>
<organism evidence="1 2">
    <name type="scientific">Trema orientale</name>
    <name type="common">Charcoal tree</name>
    <name type="synonym">Celtis orientalis</name>
    <dbReference type="NCBI Taxonomy" id="63057"/>
    <lineage>
        <taxon>Eukaryota</taxon>
        <taxon>Viridiplantae</taxon>
        <taxon>Streptophyta</taxon>
        <taxon>Embryophyta</taxon>
        <taxon>Tracheophyta</taxon>
        <taxon>Spermatophyta</taxon>
        <taxon>Magnoliopsida</taxon>
        <taxon>eudicotyledons</taxon>
        <taxon>Gunneridae</taxon>
        <taxon>Pentapetalae</taxon>
        <taxon>rosids</taxon>
        <taxon>fabids</taxon>
        <taxon>Rosales</taxon>
        <taxon>Cannabaceae</taxon>
        <taxon>Trema</taxon>
    </lineage>
</organism>
<keyword evidence="2" id="KW-1185">Reference proteome</keyword>
<proteinExistence type="predicted"/>
<sequence>MKLQGMEIVKCLWSLAKIRLIQGTYVKKDEQSRLLYTTSTRSFLSLRMPLKQSWSRVQRRHILMEEFLVSSIKNETKSLNIPEKDRNYSCILSNIPIMLQQFYLKFLFKMQINFQRLVCYGICRIYKCKNHVYKECSYFNNSYAS</sequence>
<gene>
    <name evidence="1" type="ORF">TorRG33x02_247470</name>
</gene>